<protein>
    <submittedName>
        <fullName evidence="2">Uncharacterized protein</fullName>
    </submittedName>
</protein>
<name>C3ZC42_BRAFL</name>
<feature type="region of interest" description="Disordered" evidence="1">
    <location>
        <begin position="203"/>
        <end position="224"/>
    </location>
</feature>
<gene>
    <name evidence="2" type="ORF">BRAFLDRAFT_75738</name>
</gene>
<dbReference type="EMBL" id="GG666606">
    <property type="protein sequence ID" value="EEN49814.1"/>
    <property type="molecule type" value="Genomic_DNA"/>
</dbReference>
<proteinExistence type="predicted"/>
<feature type="compositionally biased region" description="Basic and acidic residues" evidence="1">
    <location>
        <begin position="167"/>
        <end position="180"/>
    </location>
</feature>
<feature type="region of interest" description="Disordered" evidence="1">
    <location>
        <begin position="158"/>
        <end position="190"/>
    </location>
</feature>
<evidence type="ECO:0000313" key="2">
    <source>
        <dbReference type="EMBL" id="EEN49814.1"/>
    </source>
</evidence>
<feature type="compositionally biased region" description="Basic and acidic residues" evidence="1">
    <location>
        <begin position="1"/>
        <end position="15"/>
    </location>
</feature>
<feature type="compositionally biased region" description="Basic and acidic residues" evidence="1">
    <location>
        <begin position="203"/>
        <end position="213"/>
    </location>
</feature>
<feature type="region of interest" description="Disordered" evidence="1">
    <location>
        <begin position="1"/>
        <end position="43"/>
    </location>
</feature>
<dbReference type="AlphaFoldDB" id="C3ZC42"/>
<feature type="compositionally biased region" description="Basic residues" evidence="1">
    <location>
        <begin position="567"/>
        <end position="591"/>
    </location>
</feature>
<sequence>MVREKNADFESPEKTKRYRTRSGKTKPWNTPAKEIQDFEQVTEDHTDSSKTKVCNLKIRTTPDRVSLWIDASRVYFDRSLAEDTGYKFTWKKGNVNHPQLSVTDPTWSGENAKVVTIHYYHTGTILIHGKGTPWFAKDVFPQIKKEVDSIADVALGQDGGLENEGLEGGKVETKDDDTRTIESTSECGAQDGGLMHKELEADVDKTKDDDAKTIESTSKCGAQDGGLMHKELEADVDKTKDDDAKTIETTSECEASAMTAPDSDLEQTTNLEPVTVDLTKDLAVEKDILAENTTPKSLRSPSIRKVLGGLENIFLTPFTKVRKSAGKNKMGSNPQLSNPRSRQALKMDLPKEPETSAKLPSTDYENMYTTLVDDINELKTLVFSNKMSEEKRKGLGWLDHPKAAKTKFSNTILPDFYKEYWSTCQDQTIFKRDFMQERNREFDIKDGTEKCAKVVSFVQSMNAAPAGRFLADSFKIKSENDSNIIKDNREKLCKVKKNVSDMHSKLLAHNNDLFKRGTNQLKKGIGTMYAFNTEYMATLKNLEGTIASTDARLEVALAKVERVHATKRREKCSQSRKAKVNRRKNNKRKDHRRETSIKEILQMIAPNRAGSSPVSRKELNIDAVRSISYLRARSLHQVLESDQLDRYAKLTILGNMNRSCCDSLKMVVRKAHASCDGRCNMEHCPVNVNCAKLFQQLGGVTDRNRFAPRDTGFLPLDASVLNMNMAVLRSCVDAKSLRLLEKNGCFDRDASVLVCARLVELEGK</sequence>
<reference evidence="2" key="1">
    <citation type="journal article" date="2008" name="Nature">
        <title>The amphioxus genome and the evolution of the chordate karyotype.</title>
        <authorList>
            <consortium name="US DOE Joint Genome Institute (JGI-PGF)"/>
            <person name="Putnam N.H."/>
            <person name="Butts T."/>
            <person name="Ferrier D.E.K."/>
            <person name="Furlong R.F."/>
            <person name="Hellsten U."/>
            <person name="Kawashima T."/>
            <person name="Robinson-Rechavi M."/>
            <person name="Shoguchi E."/>
            <person name="Terry A."/>
            <person name="Yu J.-K."/>
            <person name="Benito-Gutierrez E.L."/>
            <person name="Dubchak I."/>
            <person name="Garcia-Fernandez J."/>
            <person name="Gibson-Brown J.J."/>
            <person name="Grigoriev I.V."/>
            <person name="Horton A.C."/>
            <person name="de Jong P.J."/>
            <person name="Jurka J."/>
            <person name="Kapitonov V.V."/>
            <person name="Kohara Y."/>
            <person name="Kuroki Y."/>
            <person name="Lindquist E."/>
            <person name="Lucas S."/>
            <person name="Osoegawa K."/>
            <person name="Pennacchio L.A."/>
            <person name="Salamov A.A."/>
            <person name="Satou Y."/>
            <person name="Sauka-Spengler T."/>
            <person name="Schmutz J."/>
            <person name="Shin-I T."/>
            <person name="Toyoda A."/>
            <person name="Bronner-Fraser M."/>
            <person name="Fujiyama A."/>
            <person name="Holland L.Z."/>
            <person name="Holland P.W.H."/>
            <person name="Satoh N."/>
            <person name="Rokhsar D.S."/>
        </authorList>
    </citation>
    <scope>NUCLEOTIDE SEQUENCE [LARGE SCALE GENOMIC DNA]</scope>
    <source>
        <strain evidence="2">S238N-H82</strain>
        <tissue evidence="2">Testes</tissue>
    </source>
</reference>
<dbReference type="InParanoid" id="C3ZC42"/>
<accession>C3ZC42</accession>
<organism>
    <name type="scientific">Branchiostoma floridae</name>
    <name type="common">Florida lancelet</name>
    <name type="synonym">Amphioxus</name>
    <dbReference type="NCBI Taxonomy" id="7739"/>
    <lineage>
        <taxon>Eukaryota</taxon>
        <taxon>Metazoa</taxon>
        <taxon>Chordata</taxon>
        <taxon>Cephalochordata</taxon>
        <taxon>Leptocardii</taxon>
        <taxon>Amphioxiformes</taxon>
        <taxon>Branchiostomatidae</taxon>
        <taxon>Branchiostoma</taxon>
    </lineage>
</organism>
<evidence type="ECO:0000256" key="1">
    <source>
        <dbReference type="SAM" id="MobiDB-lite"/>
    </source>
</evidence>
<feature type="compositionally biased region" description="Polar residues" evidence="1">
    <location>
        <begin position="330"/>
        <end position="341"/>
    </location>
</feature>
<feature type="region of interest" description="Disordered" evidence="1">
    <location>
        <begin position="324"/>
        <end position="360"/>
    </location>
</feature>
<feature type="region of interest" description="Disordered" evidence="1">
    <location>
        <begin position="567"/>
        <end position="595"/>
    </location>
</feature>